<feature type="domain" description="Globin" evidence="2">
    <location>
        <begin position="153"/>
        <end position="291"/>
    </location>
</feature>
<dbReference type="Gene3D" id="1.10.490.10">
    <property type="entry name" value="Globins"/>
    <property type="match status" value="1"/>
</dbReference>
<dbReference type="InterPro" id="IPR009050">
    <property type="entry name" value="Globin-like_sf"/>
</dbReference>
<evidence type="ECO:0000256" key="1">
    <source>
        <dbReference type="SAM" id="MobiDB-lite"/>
    </source>
</evidence>
<organism evidence="3 4">
    <name type="scientific">Caenorhabditis remanei</name>
    <name type="common">Caenorhabditis vulgaris</name>
    <dbReference type="NCBI Taxonomy" id="31234"/>
    <lineage>
        <taxon>Eukaryota</taxon>
        <taxon>Metazoa</taxon>
        <taxon>Ecdysozoa</taxon>
        <taxon>Nematoda</taxon>
        <taxon>Chromadorea</taxon>
        <taxon>Rhabditida</taxon>
        <taxon>Rhabditina</taxon>
        <taxon>Rhabditomorpha</taxon>
        <taxon>Rhabditoidea</taxon>
        <taxon>Rhabditidae</taxon>
        <taxon>Peloderinae</taxon>
        <taxon>Caenorhabditis</taxon>
    </lineage>
</organism>
<dbReference type="AlphaFoldDB" id="A0A6A5GY32"/>
<feature type="region of interest" description="Disordered" evidence="1">
    <location>
        <begin position="26"/>
        <end position="60"/>
    </location>
</feature>
<gene>
    <name evidence="3" type="ORF">GCK72_008637</name>
</gene>
<accession>A0A6A5GY32</accession>
<feature type="compositionally biased region" description="Basic residues" evidence="1">
    <location>
        <begin position="31"/>
        <end position="44"/>
    </location>
</feature>
<dbReference type="InterPro" id="IPR044399">
    <property type="entry name" value="Mb-like_M"/>
</dbReference>
<evidence type="ECO:0000313" key="4">
    <source>
        <dbReference type="Proteomes" id="UP000483820"/>
    </source>
</evidence>
<dbReference type="Proteomes" id="UP000483820">
    <property type="component" value="Chromosome III"/>
</dbReference>
<name>A0A6A5GY32_CAERE</name>
<dbReference type="CTD" id="9823142"/>
<dbReference type="SUPFAM" id="SSF46458">
    <property type="entry name" value="Globin-like"/>
    <property type="match status" value="1"/>
</dbReference>
<comment type="caution">
    <text evidence="3">The sequence shown here is derived from an EMBL/GenBank/DDBJ whole genome shotgun (WGS) entry which is preliminary data.</text>
</comment>
<sequence length="369" mass="40402">MGNENSSLVKIRRGSKEPNVIIECVDSPSKKDHHTPVYRKKSRRSVSQSRPTSIIESKRSTIVPPIPALIKGQLSGDDSISIGSRKSSVSNFRLSSDGSGDSLLSPLTASSNDRRRSRSLCSAQMKDDAQAVAAQQNKDEKNGSGGRKASSGLVPSLNRLRIQQCFKVAKPSIGDAIMKRAAASRAEMRILLSKMNEKQIECLGKQMWELITDAVENADKSEKVLTHARQFGGTYASLCPLGFRPDLFAPLADAAIAECVKLDGVHKRCETLSAWSQLFSALFTGVRDGYYQRVRHQRRTSLPQNTITKQTPSATRLCPYLNGSPALMANLIVGGAWKTKTIVDPRRNSPTRSPGRNGAWISVSVFMIF</sequence>
<dbReference type="GeneID" id="9823142"/>
<feature type="region of interest" description="Disordered" evidence="1">
    <location>
        <begin position="101"/>
        <end position="152"/>
    </location>
</feature>
<evidence type="ECO:0000313" key="3">
    <source>
        <dbReference type="EMBL" id="KAF1760388.1"/>
    </source>
</evidence>
<evidence type="ECO:0000259" key="2">
    <source>
        <dbReference type="PROSITE" id="PS01033"/>
    </source>
</evidence>
<dbReference type="KEGG" id="crq:GCK72_008637"/>
<dbReference type="InterPro" id="IPR000971">
    <property type="entry name" value="Globin"/>
</dbReference>
<reference evidence="3 4" key="1">
    <citation type="submission" date="2019-12" db="EMBL/GenBank/DDBJ databases">
        <title>Chromosome-level assembly of the Caenorhabditis remanei genome.</title>
        <authorList>
            <person name="Teterina A.A."/>
            <person name="Willis J.H."/>
            <person name="Phillips P.C."/>
        </authorList>
    </citation>
    <scope>NUCLEOTIDE SEQUENCE [LARGE SCALE GENOMIC DNA]</scope>
    <source>
        <strain evidence="3 4">PX506</strain>
        <tissue evidence="3">Whole organism</tissue>
    </source>
</reference>
<dbReference type="CDD" id="cd01040">
    <property type="entry name" value="Mb-like"/>
    <property type="match status" value="1"/>
</dbReference>
<dbReference type="EMBL" id="WUAV01000003">
    <property type="protein sequence ID" value="KAF1760388.1"/>
    <property type="molecule type" value="Genomic_DNA"/>
</dbReference>
<protein>
    <recommendedName>
        <fullName evidence="2">Globin domain-containing protein</fullName>
    </recommendedName>
</protein>
<dbReference type="RefSeq" id="XP_053586513.1">
    <property type="nucleotide sequence ID" value="XM_053726936.1"/>
</dbReference>
<dbReference type="PROSITE" id="PS01033">
    <property type="entry name" value="GLOBIN"/>
    <property type="match status" value="1"/>
</dbReference>
<dbReference type="InterPro" id="IPR012292">
    <property type="entry name" value="Globin/Proto"/>
</dbReference>
<dbReference type="GO" id="GO:0020037">
    <property type="term" value="F:heme binding"/>
    <property type="evidence" value="ECO:0007669"/>
    <property type="project" value="InterPro"/>
</dbReference>
<dbReference type="GO" id="GO:0019825">
    <property type="term" value="F:oxygen binding"/>
    <property type="evidence" value="ECO:0007669"/>
    <property type="project" value="InterPro"/>
</dbReference>
<proteinExistence type="predicted"/>